<protein>
    <submittedName>
        <fullName evidence="2">Uncharacterized protein</fullName>
    </submittedName>
</protein>
<gene>
    <name evidence="2" type="ORF">GCM10017667_70030</name>
</gene>
<dbReference type="Proteomes" id="UP000632849">
    <property type="component" value="Unassembled WGS sequence"/>
</dbReference>
<keyword evidence="3" id="KW-1185">Reference proteome</keyword>
<feature type="region of interest" description="Disordered" evidence="1">
    <location>
        <begin position="86"/>
        <end position="126"/>
    </location>
</feature>
<evidence type="ECO:0000313" key="2">
    <source>
        <dbReference type="EMBL" id="GHG24342.1"/>
    </source>
</evidence>
<name>A0A919ET05_STRFL</name>
<accession>A0A919ET05</accession>
<sequence length="146" mass="15952">MAALKRCVFCRLPVSKKKLTTISGGRPAHRACCPAPAPDTSTVTVTFAPVRVGPGSSPAFVGLPQAPKQKQMSRATLLKRIEELRKADAKKRAKATARQQPRTRAKPMPKPAGPRIGVRSSTPQPYYGVEMKKVDGRWVQQHPESE</sequence>
<comment type="caution">
    <text evidence="2">The sequence shown here is derived from an EMBL/GenBank/DDBJ whole genome shotgun (WGS) entry which is preliminary data.</text>
</comment>
<dbReference type="EMBL" id="BNBE01000004">
    <property type="protein sequence ID" value="GHG24342.1"/>
    <property type="molecule type" value="Genomic_DNA"/>
</dbReference>
<evidence type="ECO:0000256" key="1">
    <source>
        <dbReference type="SAM" id="MobiDB-lite"/>
    </source>
</evidence>
<organism evidence="2 3">
    <name type="scientific">Streptomyces filamentosus</name>
    <name type="common">Streptomyces roseosporus</name>
    <dbReference type="NCBI Taxonomy" id="67294"/>
    <lineage>
        <taxon>Bacteria</taxon>
        <taxon>Bacillati</taxon>
        <taxon>Actinomycetota</taxon>
        <taxon>Actinomycetes</taxon>
        <taxon>Kitasatosporales</taxon>
        <taxon>Streptomycetaceae</taxon>
        <taxon>Streptomyces</taxon>
    </lineage>
</organism>
<reference evidence="2" key="2">
    <citation type="submission" date="2020-09" db="EMBL/GenBank/DDBJ databases">
        <authorList>
            <person name="Sun Q."/>
            <person name="Ohkuma M."/>
        </authorList>
    </citation>
    <scope>NUCLEOTIDE SEQUENCE</scope>
    <source>
        <strain evidence="2">JCM 4122</strain>
    </source>
</reference>
<feature type="compositionally biased region" description="Basic residues" evidence="1">
    <location>
        <begin position="88"/>
        <end position="107"/>
    </location>
</feature>
<reference evidence="2" key="1">
    <citation type="journal article" date="2014" name="Int. J. Syst. Evol. Microbiol.">
        <title>Complete genome sequence of Corynebacterium casei LMG S-19264T (=DSM 44701T), isolated from a smear-ripened cheese.</title>
        <authorList>
            <consortium name="US DOE Joint Genome Institute (JGI-PGF)"/>
            <person name="Walter F."/>
            <person name="Albersmeier A."/>
            <person name="Kalinowski J."/>
            <person name="Ruckert C."/>
        </authorList>
    </citation>
    <scope>NUCLEOTIDE SEQUENCE</scope>
    <source>
        <strain evidence="2">JCM 4122</strain>
    </source>
</reference>
<dbReference type="AlphaFoldDB" id="A0A919ET05"/>
<proteinExistence type="predicted"/>
<evidence type="ECO:0000313" key="3">
    <source>
        <dbReference type="Proteomes" id="UP000632849"/>
    </source>
</evidence>